<evidence type="ECO:0000313" key="2">
    <source>
        <dbReference type="Proteomes" id="UP000317494"/>
    </source>
</evidence>
<dbReference type="Proteomes" id="UP000317494">
    <property type="component" value="Unassembled WGS sequence"/>
</dbReference>
<accession>A0A507DHD7</accession>
<dbReference type="AlphaFoldDB" id="A0A507DHD7"/>
<dbReference type="VEuPathDB" id="FungiDB:SeMB42_g02115"/>
<sequence>MVVSSESTMSVMLNSSRKDSVIWPTVSKLTETKRPSTLVMQQDPGLDVVHGLVASNGPTHHKIGPRP</sequence>
<name>A0A507DHD7_9FUNG</name>
<organism evidence="1 2">
    <name type="scientific">Synchytrium endobioticum</name>
    <dbReference type="NCBI Taxonomy" id="286115"/>
    <lineage>
        <taxon>Eukaryota</taxon>
        <taxon>Fungi</taxon>
        <taxon>Fungi incertae sedis</taxon>
        <taxon>Chytridiomycota</taxon>
        <taxon>Chytridiomycota incertae sedis</taxon>
        <taxon>Chytridiomycetes</taxon>
        <taxon>Synchytriales</taxon>
        <taxon>Synchytriaceae</taxon>
        <taxon>Synchytrium</taxon>
    </lineage>
</organism>
<evidence type="ECO:0000313" key="1">
    <source>
        <dbReference type="EMBL" id="TPX50811.1"/>
    </source>
</evidence>
<reference evidence="1 2" key="1">
    <citation type="journal article" date="2019" name="Sci. Rep.">
        <title>Comparative genomics of chytrid fungi reveal insights into the obligate biotrophic and pathogenic lifestyle of Synchytrium endobioticum.</title>
        <authorList>
            <person name="van de Vossenberg B.T.L.H."/>
            <person name="Warris S."/>
            <person name="Nguyen H.D.T."/>
            <person name="van Gent-Pelzer M.P.E."/>
            <person name="Joly D.L."/>
            <person name="van de Geest H.C."/>
            <person name="Bonants P.J.M."/>
            <person name="Smith D.S."/>
            <person name="Levesque C.A."/>
            <person name="van der Lee T.A.J."/>
        </authorList>
    </citation>
    <scope>NUCLEOTIDE SEQUENCE [LARGE SCALE GENOMIC DNA]</scope>
    <source>
        <strain evidence="1 2">MB42</strain>
    </source>
</reference>
<keyword evidence="2" id="KW-1185">Reference proteome</keyword>
<gene>
    <name evidence="1" type="ORF">SeMB42_g02115</name>
</gene>
<comment type="caution">
    <text evidence="1">The sequence shown here is derived from an EMBL/GenBank/DDBJ whole genome shotgun (WGS) entry which is preliminary data.</text>
</comment>
<protein>
    <submittedName>
        <fullName evidence="1">Uncharacterized protein</fullName>
    </submittedName>
</protein>
<proteinExistence type="predicted"/>
<dbReference type="EMBL" id="QEAN01000062">
    <property type="protein sequence ID" value="TPX50811.1"/>
    <property type="molecule type" value="Genomic_DNA"/>
</dbReference>